<dbReference type="AlphaFoldDB" id="A0A7Y9UM09"/>
<reference evidence="1 2" key="1">
    <citation type="submission" date="2020-07" db="EMBL/GenBank/DDBJ databases">
        <title>Sequencing the genomes of 1000 actinobacteria strains.</title>
        <authorList>
            <person name="Klenk H.-P."/>
        </authorList>
    </citation>
    <scope>NUCLEOTIDE SEQUENCE [LARGE SCALE GENOMIC DNA]</scope>
    <source>
        <strain evidence="1 2">DSM 24552</strain>
    </source>
</reference>
<evidence type="ECO:0000313" key="2">
    <source>
        <dbReference type="Proteomes" id="UP000544110"/>
    </source>
</evidence>
<dbReference type="EMBL" id="JACCAC010000001">
    <property type="protein sequence ID" value="NYG55617.1"/>
    <property type="molecule type" value="Genomic_DNA"/>
</dbReference>
<keyword evidence="2" id="KW-1185">Reference proteome</keyword>
<dbReference type="Proteomes" id="UP000544110">
    <property type="component" value="Unassembled WGS sequence"/>
</dbReference>
<sequence>MASRRTLTRYAAAWLVATSAAVATGVLAVGLVGGQLRDRGPLGNEVARQAELAEGSAVPRADAEVVTERFAWDFGSVEAVCQGAVASISDVAPARAAGWRTVSYEPGPDDDVDVVFSSGARSVDLELFCNRGRPTVAELERNTLPDGDD</sequence>
<accession>A0A7Y9UM09</accession>
<gene>
    <name evidence="1" type="ORF">BJ989_001921</name>
</gene>
<comment type="caution">
    <text evidence="1">The sequence shown here is derived from an EMBL/GenBank/DDBJ whole genome shotgun (WGS) entry which is preliminary data.</text>
</comment>
<dbReference type="RefSeq" id="WP_179518031.1">
    <property type="nucleotide sequence ID" value="NZ_JACCAC010000001.1"/>
</dbReference>
<protein>
    <submittedName>
        <fullName evidence="1">Uncharacterized protein</fullName>
    </submittedName>
</protein>
<name>A0A7Y9UM09_9ACTN</name>
<evidence type="ECO:0000313" key="1">
    <source>
        <dbReference type="EMBL" id="NYG55617.1"/>
    </source>
</evidence>
<proteinExistence type="predicted"/>
<organism evidence="1 2">
    <name type="scientific">Nocardioides perillae</name>
    <dbReference type="NCBI Taxonomy" id="1119534"/>
    <lineage>
        <taxon>Bacteria</taxon>
        <taxon>Bacillati</taxon>
        <taxon>Actinomycetota</taxon>
        <taxon>Actinomycetes</taxon>
        <taxon>Propionibacteriales</taxon>
        <taxon>Nocardioidaceae</taxon>
        <taxon>Nocardioides</taxon>
    </lineage>
</organism>